<keyword evidence="2" id="KW-1185">Reference proteome</keyword>
<evidence type="ECO:0000313" key="1">
    <source>
        <dbReference type="EMBL" id="GAB0058958.1"/>
    </source>
</evidence>
<evidence type="ECO:0000313" key="2">
    <source>
        <dbReference type="Proteomes" id="UP001628193"/>
    </source>
</evidence>
<name>A0ABQ0CDK4_9PROT</name>
<dbReference type="EMBL" id="BAAFGK010000005">
    <property type="protein sequence ID" value="GAB0058958.1"/>
    <property type="molecule type" value="Genomic_DNA"/>
</dbReference>
<dbReference type="RefSeq" id="WP_420906674.1">
    <property type="nucleotide sequence ID" value="NZ_BAAFGK010000005.1"/>
</dbReference>
<comment type="caution">
    <text evidence="1">The sequence shown here is derived from an EMBL/GenBank/DDBJ whole genome shotgun (WGS) entry which is preliminary data.</text>
</comment>
<reference evidence="1 2" key="1">
    <citation type="submission" date="2024-09" db="EMBL/GenBank/DDBJ databases">
        <title>Draft genome sequence of Candidatus Magnetaquicoccaceae bacterium FCR-1.</title>
        <authorList>
            <person name="Shimoshige H."/>
            <person name="Shimamura S."/>
            <person name="Taoka A."/>
            <person name="Kobayashi H."/>
            <person name="Maekawa T."/>
        </authorList>
    </citation>
    <scope>NUCLEOTIDE SEQUENCE [LARGE SCALE GENOMIC DNA]</scope>
    <source>
        <strain evidence="1 2">FCR-1</strain>
    </source>
</reference>
<sequence length="79" mass="9267">MASDKKKRHLAILAPMGKSFEKLWRTEKRLMSAFRGGLEKWSFGLNLGSLHEVYQRAELARLIKRRADKRRRRPMPDSG</sequence>
<protein>
    <submittedName>
        <fullName evidence="1">Uncharacterized protein</fullName>
    </submittedName>
</protein>
<dbReference type="Proteomes" id="UP001628193">
    <property type="component" value="Unassembled WGS sequence"/>
</dbReference>
<proteinExistence type="predicted"/>
<organism evidence="1 2">
    <name type="scientific">Candidatus Magnetaquiglobus chichijimensis</name>
    <dbReference type="NCBI Taxonomy" id="3141448"/>
    <lineage>
        <taxon>Bacteria</taxon>
        <taxon>Pseudomonadati</taxon>
        <taxon>Pseudomonadota</taxon>
        <taxon>Magnetococcia</taxon>
        <taxon>Magnetococcales</taxon>
        <taxon>Candidatus Magnetaquicoccaceae</taxon>
        <taxon>Candidatus Magnetaquiglobus</taxon>
    </lineage>
</organism>
<accession>A0ABQ0CDK4</accession>
<gene>
    <name evidence="1" type="ORF">SIID45300_03318</name>
</gene>